<evidence type="ECO:0000256" key="8">
    <source>
        <dbReference type="ARBA" id="ARBA00022741"/>
    </source>
</evidence>
<feature type="binding site" evidence="16">
    <location>
        <position position="23"/>
    </location>
    <ligand>
        <name>Mg(2+)</name>
        <dbReference type="ChEBI" id="CHEBI:18420"/>
        <label>2</label>
    </ligand>
</feature>
<proteinExistence type="inferred from homology"/>
<dbReference type="PROSITE" id="PS51711">
    <property type="entry name" value="G_FEOB"/>
    <property type="match status" value="1"/>
</dbReference>
<keyword evidence="7 17" id="KW-0812">Transmembrane</keyword>
<dbReference type="InterPro" id="IPR011640">
    <property type="entry name" value="Fe2_transport_prot_B_C"/>
</dbReference>
<feature type="transmembrane region" description="Helical" evidence="17">
    <location>
        <begin position="552"/>
        <end position="569"/>
    </location>
</feature>
<evidence type="ECO:0000256" key="11">
    <source>
        <dbReference type="ARBA" id="ARBA00023065"/>
    </source>
</evidence>
<dbReference type="Proteomes" id="UP000823611">
    <property type="component" value="Unassembled WGS sequence"/>
</dbReference>
<keyword evidence="16" id="KW-0479">Metal-binding</keyword>
<accession>A0A9D9H497</accession>
<evidence type="ECO:0000256" key="2">
    <source>
        <dbReference type="ARBA" id="ARBA00004429"/>
    </source>
</evidence>
<dbReference type="InterPro" id="IPR030389">
    <property type="entry name" value="G_FEOB_dom"/>
</dbReference>
<feature type="transmembrane region" description="Helical" evidence="17">
    <location>
        <begin position="282"/>
        <end position="300"/>
    </location>
</feature>
<evidence type="ECO:0000256" key="9">
    <source>
        <dbReference type="ARBA" id="ARBA00022989"/>
    </source>
</evidence>
<keyword evidence="13 17" id="KW-0472">Membrane</keyword>
<feature type="binding site" evidence="16">
    <location>
        <position position="19"/>
    </location>
    <ligand>
        <name>Mg(2+)</name>
        <dbReference type="ChEBI" id="CHEBI:18420"/>
        <label>2</label>
    </ligand>
</feature>
<comment type="caution">
    <text evidence="19">The sequence shown here is derived from an EMBL/GenBank/DDBJ whole genome shotgun (WGS) entry which is preliminary data.</text>
</comment>
<evidence type="ECO:0000256" key="5">
    <source>
        <dbReference type="ARBA" id="ARBA00022496"/>
    </source>
</evidence>
<dbReference type="NCBIfam" id="TIGR00437">
    <property type="entry name" value="feoB"/>
    <property type="match status" value="1"/>
</dbReference>
<evidence type="ECO:0000256" key="10">
    <source>
        <dbReference type="ARBA" id="ARBA00023004"/>
    </source>
</evidence>
<evidence type="ECO:0000256" key="12">
    <source>
        <dbReference type="ARBA" id="ARBA00023134"/>
    </source>
</evidence>
<evidence type="ECO:0000313" key="19">
    <source>
        <dbReference type="EMBL" id="MBO8435289.1"/>
    </source>
</evidence>
<feature type="transmembrane region" description="Helical" evidence="17">
    <location>
        <begin position="521"/>
        <end position="540"/>
    </location>
</feature>
<dbReference type="GO" id="GO:0005525">
    <property type="term" value="F:GTP binding"/>
    <property type="evidence" value="ECO:0007669"/>
    <property type="project" value="UniProtKB-KW"/>
</dbReference>
<dbReference type="GO" id="GO:0005886">
    <property type="term" value="C:plasma membrane"/>
    <property type="evidence" value="ECO:0007669"/>
    <property type="project" value="UniProtKB-SubCell"/>
</dbReference>
<keyword evidence="8 15" id="KW-0547">Nucleotide-binding</keyword>
<evidence type="ECO:0000256" key="17">
    <source>
        <dbReference type="RuleBase" id="RU362098"/>
    </source>
</evidence>
<feature type="transmembrane region" description="Helical" evidence="17">
    <location>
        <begin position="581"/>
        <end position="605"/>
    </location>
</feature>
<dbReference type="InterPro" id="IPR011642">
    <property type="entry name" value="Gate_dom"/>
</dbReference>
<keyword evidence="9 17" id="KW-1133">Transmembrane helix</keyword>
<feature type="transmembrane region" description="Helical" evidence="17">
    <location>
        <begin position="665"/>
        <end position="687"/>
    </location>
</feature>
<dbReference type="Pfam" id="PF07670">
    <property type="entry name" value="Gate"/>
    <property type="match status" value="2"/>
</dbReference>
<evidence type="ECO:0000256" key="14">
    <source>
        <dbReference type="NCBIfam" id="TIGR00437"/>
    </source>
</evidence>
<dbReference type="FunFam" id="3.40.50.300:FF:000426">
    <property type="entry name" value="Ferrous iron transport protein B"/>
    <property type="match status" value="1"/>
</dbReference>
<dbReference type="InterPro" id="IPR050860">
    <property type="entry name" value="FeoB_GTPase"/>
</dbReference>
<dbReference type="InterPro" id="IPR005225">
    <property type="entry name" value="Small_GTP-bd"/>
</dbReference>
<evidence type="ECO:0000313" key="20">
    <source>
        <dbReference type="Proteomes" id="UP000823611"/>
    </source>
</evidence>
<keyword evidence="4" id="KW-1003">Cell membrane</keyword>
<dbReference type="Gene3D" id="3.40.50.300">
    <property type="entry name" value="P-loop containing nucleotide triphosphate hydrolases"/>
    <property type="match status" value="1"/>
</dbReference>
<keyword evidence="16" id="KW-0460">Magnesium</keyword>
<dbReference type="CDD" id="cd01879">
    <property type="entry name" value="FeoB"/>
    <property type="match status" value="1"/>
</dbReference>
<keyword evidence="6" id="KW-0997">Cell inner membrane</keyword>
<dbReference type="Pfam" id="PF02421">
    <property type="entry name" value="FeoB_N"/>
    <property type="match status" value="1"/>
</dbReference>
<protein>
    <recommendedName>
        <fullName evidence="14 17">Ferrous iron transport protein B</fullName>
    </recommendedName>
</protein>
<feature type="transmembrane region" description="Helical" evidence="17">
    <location>
        <begin position="625"/>
        <end position="653"/>
    </location>
</feature>
<dbReference type="EMBL" id="JADIMX010000160">
    <property type="protein sequence ID" value="MBO8435289.1"/>
    <property type="molecule type" value="Genomic_DNA"/>
</dbReference>
<dbReference type="SUPFAM" id="SSF52540">
    <property type="entry name" value="P-loop containing nucleoside triphosphate hydrolases"/>
    <property type="match status" value="1"/>
</dbReference>
<gene>
    <name evidence="19" type="primary">feoB</name>
    <name evidence="19" type="ORF">IAC55_08230</name>
</gene>
<evidence type="ECO:0000256" key="1">
    <source>
        <dbReference type="ARBA" id="ARBA00003926"/>
    </source>
</evidence>
<reference evidence="19" key="1">
    <citation type="submission" date="2020-10" db="EMBL/GenBank/DDBJ databases">
        <authorList>
            <person name="Gilroy R."/>
        </authorList>
    </citation>
    <scope>NUCLEOTIDE SEQUENCE</scope>
    <source>
        <strain evidence="19">F6-4510</strain>
    </source>
</reference>
<feature type="binding site" evidence="15">
    <location>
        <begin position="55"/>
        <end position="58"/>
    </location>
    <ligand>
        <name>GTP</name>
        <dbReference type="ChEBI" id="CHEBI:37565"/>
        <label>1</label>
    </ligand>
</feature>
<feature type="binding site" evidence="15">
    <location>
        <begin position="8"/>
        <end position="15"/>
    </location>
    <ligand>
        <name>GTP</name>
        <dbReference type="ChEBI" id="CHEBI:37565"/>
        <label>1</label>
    </ligand>
</feature>
<reference evidence="19" key="2">
    <citation type="journal article" date="2021" name="PeerJ">
        <title>Extensive microbial diversity within the chicken gut microbiome revealed by metagenomics and culture.</title>
        <authorList>
            <person name="Gilroy R."/>
            <person name="Ravi A."/>
            <person name="Getino M."/>
            <person name="Pursley I."/>
            <person name="Horton D.L."/>
            <person name="Alikhan N.F."/>
            <person name="Baker D."/>
            <person name="Gharbi K."/>
            <person name="Hall N."/>
            <person name="Watson M."/>
            <person name="Adriaenssens E.M."/>
            <person name="Foster-Nyarko E."/>
            <person name="Jarju S."/>
            <person name="Secka A."/>
            <person name="Antonio M."/>
            <person name="Oren A."/>
            <person name="Chaudhuri R.R."/>
            <person name="La Ragione R."/>
            <person name="Hildebrand F."/>
            <person name="Pallen M.J."/>
        </authorList>
    </citation>
    <scope>NUCLEOTIDE SEQUENCE</scope>
    <source>
        <strain evidence="19">F6-4510</strain>
    </source>
</reference>
<feature type="binding site" evidence="15">
    <location>
        <begin position="115"/>
        <end position="118"/>
    </location>
    <ligand>
        <name>GTP</name>
        <dbReference type="ChEBI" id="CHEBI:37565"/>
        <label>1</label>
    </ligand>
</feature>
<keyword evidence="3 17" id="KW-0813">Transport</keyword>
<dbReference type="Pfam" id="PF07664">
    <property type="entry name" value="FeoB_C"/>
    <property type="match status" value="1"/>
</dbReference>
<feature type="binding site" evidence="15">
    <location>
        <begin position="33"/>
        <end position="37"/>
    </location>
    <ligand>
        <name>GTP</name>
        <dbReference type="ChEBI" id="CHEBI:37565"/>
        <label>1</label>
    </ligand>
</feature>
<evidence type="ECO:0000256" key="16">
    <source>
        <dbReference type="PIRSR" id="PIRSR603373-2"/>
    </source>
</evidence>
<dbReference type="Pfam" id="PF17910">
    <property type="entry name" value="FeoB_Cyto"/>
    <property type="match status" value="1"/>
</dbReference>
<dbReference type="GO" id="GO:0015093">
    <property type="term" value="F:ferrous iron transmembrane transporter activity"/>
    <property type="evidence" value="ECO:0007669"/>
    <property type="project" value="UniProtKB-UniRule"/>
</dbReference>
<comment type="similarity">
    <text evidence="17">Belongs to the TRAFAC class TrmE-Era-EngA-EngB-Septin-like GTPase superfamily. FeoB GTPase (TC 9.A.8) family.</text>
</comment>
<evidence type="ECO:0000256" key="15">
    <source>
        <dbReference type="PIRSR" id="PIRSR603373-1"/>
    </source>
</evidence>
<comment type="subcellular location">
    <subcellularLocation>
        <location evidence="2">Cell inner membrane</location>
        <topology evidence="2">Multi-pass membrane protein</topology>
    </subcellularLocation>
    <subcellularLocation>
        <location evidence="17">Cell membrane</location>
        <topology evidence="17">Multi-pass membrane protein</topology>
    </subcellularLocation>
</comment>
<feature type="transmembrane region" description="Helical" evidence="17">
    <location>
        <begin position="463"/>
        <end position="483"/>
    </location>
</feature>
<keyword evidence="5 17" id="KW-0410">Iron transport</keyword>
<evidence type="ECO:0000256" key="6">
    <source>
        <dbReference type="ARBA" id="ARBA00022519"/>
    </source>
</evidence>
<evidence type="ECO:0000256" key="13">
    <source>
        <dbReference type="ARBA" id="ARBA00023136"/>
    </source>
</evidence>
<feature type="transmembrane region" description="Helical" evidence="17">
    <location>
        <begin position="348"/>
        <end position="374"/>
    </location>
</feature>
<evidence type="ECO:0000256" key="4">
    <source>
        <dbReference type="ARBA" id="ARBA00022475"/>
    </source>
</evidence>
<evidence type="ECO:0000256" key="7">
    <source>
        <dbReference type="ARBA" id="ARBA00022692"/>
    </source>
</evidence>
<organism evidence="19 20">
    <name type="scientific">Candidatus Fimicola merdigallinarum</name>
    <dbReference type="NCBI Taxonomy" id="2840819"/>
    <lineage>
        <taxon>Bacteria</taxon>
        <taxon>Bacillati</taxon>
        <taxon>Bacillota</taxon>
        <taxon>Clostridia</taxon>
        <taxon>Lachnospirales</taxon>
        <taxon>Lachnospiraceae</taxon>
        <taxon>Lachnospiraceae incertae sedis</taxon>
        <taxon>Candidatus Fimicola</taxon>
    </lineage>
</organism>
<keyword evidence="10 17" id="KW-0408">Iron</keyword>
<dbReference type="InterPro" id="IPR003373">
    <property type="entry name" value="Fe2_transport_prot-B"/>
</dbReference>
<feature type="binding site" evidence="16">
    <location>
        <position position="22"/>
    </location>
    <ligand>
        <name>Mg(2+)</name>
        <dbReference type="ChEBI" id="CHEBI:18420"/>
        <label>1</label>
    </ligand>
</feature>
<dbReference type="AlphaFoldDB" id="A0A9D9H497"/>
<dbReference type="InterPro" id="IPR041069">
    <property type="entry name" value="FeoB_Cyto"/>
</dbReference>
<feature type="domain" description="FeoB-type G" evidence="18">
    <location>
        <begin position="1"/>
        <end position="164"/>
    </location>
</feature>
<dbReference type="PANTHER" id="PTHR43185">
    <property type="entry name" value="FERROUS IRON TRANSPORT PROTEIN B"/>
    <property type="match status" value="1"/>
</dbReference>
<evidence type="ECO:0000256" key="3">
    <source>
        <dbReference type="ARBA" id="ARBA00022448"/>
    </source>
</evidence>
<keyword evidence="11" id="KW-0406">Ion transport</keyword>
<dbReference type="PANTHER" id="PTHR43185:SF1">
    <property type="entry name" value="FE(2+) TRANSPORTER FEOB"/>
    <property type="match status" value="1"/>
</dbReference>
<keyword evidence="12 15" id="KW-0342">GTP-binding</keyword>
<dbReference type="NCBIfam" id="TIGR00231">
    <property type="entry name" value="small_GTP"/>
    <property type="match status" value="1"/>
</dbReference>
<evidence type="ECO:0000259" key="18">
    <source>
        <dbReference type="PROSITE" id="PS51711"/>
    </source>
</evidence>
<comment type="function">
    <text evidence="1 17">Probable transporter of a GTP-driven Fe(2+) uptake system.</text>
</comment>
<dbReference type="Gene3D" id="1.10.287.1770">
    <property type="match status" value="1"/>
</dbReference>
<dbReference type="GO" id="GO:0046872">
    <property type="term" value="F:metal ion binding"/>
    <property type="evidence" value="ECO:0007669"/>
    <property type="project" value="UniProtKB-KW"/>
</dbReference>
<name>A0A9D9H497_9FIRM</name>
<feature type="transmembrane region" description="Helical" evidence="17">
    <location>
        <begin position="436"/>
        <end position="457"/>
    </location>
</feature>
<dbReference type="InterPro" id="IPR027417">
    <property type="entry name" value="P-loop_NTPase"/>
</dbReference>
<sequence length="693" mass="75589">MLQFGLAGNPNCGKTALFNELTGSTAHVGNWAGVTVDRKEGTYKSKNGENVGIIDLPGIYSLSPYTPEEIIARNFIINDTPDLIINIIDATNLERNLYLTTQILEIDCPVVIALNMMDIVEKQGDTIDIDGLSSILGVPVVPISALTGKGVDKLMEVAIKTASKKRDGKSILMNSPIKDAIVQVQTLLEEHNIPHVVFNAVKLLEADSISLENPLLSDHKDELKAVLDKIEENDIYNDVEAIVADLRYKFITEYCSPRINRKRAVTELSTSDKFDKVLTNKFLGIPIFLVFMFLVFHFTFSESLFGIEGLPSPGVFLQGLAESGVGIFSDFVAGLLETAGASDWVFGFVIDGIIGGVGAVLSFVPQILCLFLFLSILEDSGYMARAAFIMDQIFRHFGLSGRSFLPLLMGFGCSVPAIMGARTLENDRDRKITMLIVPFFSCGAKLPIYAMFTAALFKENSDLVVFGMYLIGIVTAVICAIILKKVVFKDENAPFIMELPQYHCPRAKSLILLLWEKLKGYLFRAGTVILASTIVIWFLSNFSFRLEMVGSGSAESILGVFGNILVPFFKPLGFVNGNDGWKAVVAILTGLIAKEAVVSTMGVLYNPSIGGDALEDDIARQALLGIIAVSFTPASAIAFMAFNLLSVPCIAAVSAARAELNSKKWTAFAILFWICTAWIVSFLIYNIGTLLGF</sequence>